<evidence type="ECO:0000256" key="5">
    <source>
        <dbReference type="ARBA" id="ARBA00023136"/>
    </source>
</evidence>
<accession>A0AAW5C384</accession>
<feature type="transmembrane region" description="Helical" evidence="6">
    <location>
        <begin position="89"/>
        <end position="111"/>
    </location>
</feature>
<dbReference type="PIRSF" id="PIRSF006060">
    <property type="entry name" value="AA_transporter"/>
    <property type="match status" value="1"/>
</dbReference>
<name>A0AAW5C384_9FIRM</name>
<evidence type="ECO:0000256" key="2">
    <source>
        <dbReference type="ARBA" id="ARBA00022475"/>
    </source>
</evidence>
<evidence type="ECO:0000313" key="8">
    <source>
        <dbReference type="EMBL" id="NSJ48854.1"/>
    </source>
</evidence>
<evidence type="ECO:0000313" key="10">
    <source>
        <dbReference type="Proteomes" id="UP001299608"/>
    </source>
</evidence>
<keyword evidence="2" id="KW-1003">Cell membrane</keyword>
<sequence>MSNTNENTHKKIGFSDCMGLAVGQIIGSGIMVLTGVVIGLTGHGTPLAFILGALLAIVTCVPFIILTSTIPASGAGYTYVKRLMGDKAGFMYIGMFVLSQVLIATFAKGFASYFCSIFTGFNESLIAMFALVVCTGVNMIGLQSSAKVQKCMVAFLMVSLFTFIVFGLPKVNWGTLSLATKNIMPNGPKNFFTGVALLSFACGGAKFVAENGDDIIEPSRTIPKVIILSTSIVAVFYALIGIVAAGVLPIEDVAFQNLTLVAQEIFPTWLYLFFVFGGAMFALLTTLNGTLSWVTRGLQAAAKEGWLPEKCAEENKNGVPVIILGVFFIMGALPLITGMDLTLISNMGVGTDMITEFMVLLACWNLPGHLPEEYKKSAFYMKDSTLHTILLFIGFLMLGTSYVNLSDLTVPAAICCVVYIVILFVYTQVRYKYVASKKAEGARSAVRMEAAASKEK</sequence>
<evidence type="ECO:0000256" key="1">
    <source>
        <dbReference type="ARBA" id="ARBA00004651"/>
    </source>
</evidence>
<evidence type="ECO:0000256" key="3">
    <source>
        <dbReference type="ARBA" id="ARBA00022692"/>
    </source>
</evidence>
<dbReference type="PANTHER" id="PTHR42770:SF7">
    <property type="entry name" value="MEMBRANE PROTEIN"/>
    <property type="match status" value="1"/>
</dbReference>
<gene>
    <name evidence="8" type="ORF">G5B36_09090</name>
    <name evidence="7" type="ORF">L0N08_18040</name>
</gene>
<feature type="transmembrane region" description="Helical" evidence="6">
    <location>
        <begin position="191"/>
        <end position="209"/>
    </location>
</feature>
<reference evidence="8 9" key="1">
    <citation type="journal article" date="2020" name="Cell Host Microbe">
        <title>Functional and Genomic Variation between Human-Derived Isolates of Lachnospiraceae Reveals Inter- and Intra-Species Diversity.</title>
        <authorList>
            <person name="Sorbara M.T."/>
            <person name="Littmann E.R."/>
            <person name="Fontana E."/>
            <person name="Moody T.U."/>
            <person name="Kohout C.E."/>
            <person name="Gjonbalaj M."/>
            <person name="Eaton V."/>
            <person name="Seok R."/>
            <person name="Leiner I.M."/>
            <person name="Pamer E.G."/>
        </authorList>
    </citation>
    <scope>NUCLEOTIDE SEQUENCE [LARGE SCALE GENOMIC DNA]</scope>
    <source>
        <strain evidence="8 9">MSK.1.17</strain>
    </source>
</reference>
<dbReference type="Proteomes" id="UP001299608">
    <property type="component" value="Unassembled WGS sequence"/>
</dbReference>
<dbReference type="RefSeq" id="WP_117561946.1">
    <property type="nucleotide sequence ID" value="NZ_JAAITT010000010.1"/>
</dbReference>
<feature type="transmembrane region" description="Helical" evidence="6">
    <location>
        <begin position="385"/>
        <end position="403"/>
    </location>
</feature>
<evidence type="ECO:0000313" key="7">
    <source>
        <dbReference type="EMBL" id="MCG4747330.1"/>
    </source>
</evidence>
<feature type="transmembrane region" description="Helical" evidence="6">
    <location>
        <begin position="318"/>
        <end position="337"/>
    </location>
</feature>
<dbReference type="EMBL" id="JAKNGE010000023">
    <property type="protein sequence ID" value="MCG4747330.1"/>
    <property type="molecule type" value="Genomic_DNA"/>
</dbReference>
<feature type="transmembrane region" description="Helical" evidence="6">
    <location>
        <begin position="268"/>
        <end position="287"/>
    </location>
</feature>
<comment type="subcellular location">
    <subcellularLocation>
        <location evidence="1">Cell membrane</location>
        <topology evidence="1">Multi-pass membrane protein</topology>
    </subcellularLocation>
</comment>
<feature type="transmembrane region" description="Helical" evidence="6">
    <location>
        <begin position="343"/>
        <end position="364"/>
    </location>
</feature>
<keyword evidence="5 6" id="KW-0472">Membrane</keyword>
<protein>
    <submittedName>
        <fullName evidence="7">APC family permease</fullName>
    </submittedName>
</protein>
<keyword evidence="4 6" id="KW-1133">Transmembrane helix</keyword>
<dbReference type="Gene3D" id="1.20.1740.10">
    <property type="entry name" value="Amino acid/polyamine transporter I"/>
    <property type="match status" value="1"/>
</dbReference>
<organism evidence="7 10">
    <name type="scientific">Enterocloster aldenensis</name>
    <dbReference type="NCBI Taxonomy" id="358742"/>
    <lineage>
        <taxon>Bacteria</taxon>
        <taxon>Bacillati</taxon>
        <taxon>Bacillota</taxon>
        <taxon>Clostridia</taxon>
        <taxon>Lachnospirales</taxon>
        <taxon>Lachnospiraceae</taxon>
        <taxon>Enterocloster</taxon>
    </lineage>
</organism>
<comment type="caution">
    <text evidence="7">The sequence shown here is derived from an EMBL/GenBank/DDBJ whole genome shotgun (WGS) entry which is preliminary data.</text>
</comment>
<dbReference type="AlphaFoldDB" id="A0AAW5C384"/>
<dbReference type="Pfam" id="PF13520">
    <property type="entry name" value="AA_permease_2"/>
    <property type="match status" value="1"/>
</dbReference>
<dbReference type="PANTHER" id="PTHR42770">
    <property type="entry name" value="AMINO ACID TRANSPORTER-RELATED"/>
    <property type="match status" value="1"/>
</dbReference>
<feature type="transmembrane region" description="Helical" evidence="6">
    <location>
        <begin position="152"/>
        <end position="171"/>
    </location>
</feature>
<proteinExistence type="predicted"/>
<feature type="transmembrane region" description="Helical" evidence="6">
    <location>
        <begin position="20"/>
        <end position="41"/>
    </location>
</feature>
<reference evidence="8" key="2">
    <citation type="submission" date="2020-02" db="EMBL/GenBank/DDBJ databases">
        <authorList>
            <person name="Littmann E."/>
            <person name="Sorbara M."/>
        </authorList>
    </citation>
    <scope>NUCLEOTIDE SEQUENCE</scope>
    <source>
        <strain evidence="8">MSK.1.17</strain>
    </source>
</reference>
<dbReference type="InterPro" id="IPR002293">
    <property type="entry name" value="AA/rel_permease1"/>
</dbReference>
<dbReference type="GO" id="GO:0005886">
    <property type="term" value="C:plasma membrane"/>
    <property type="evidence" value="ECO:0007669"/>
    <property type="project" value="UniProtKB-SubCell"/>
</dbReference>
<keyword evidence="3 6" id="KW-0812">Transmembrane</keyword>
<dbReference type="EMBL" id="JAAITT010000010">
    <property type="protein sequence ID" value="NSJ48854.1"/>
    <property type="molecule type" value="Genomic_DNA"/>
</dbReference>
<feature type="transmembrane region" description="Helical" evidence="6">
    <location>
        <begin position="47"/>
        <end position="68"/>
    </location>
</feature>
<dbReference type="GO" id="GO:0022857">
    <property type="term" value="F:transmembrane transporter activity"/>
    <property type="evidence" value="ECO:0007669"/>
    <property type="project" value="InterPro"/>
</dbReference>
<reference evidence="7" key="3">
    <citation type="submission" date="2022-01" db="EMBL/GenBank/DDBJ databases">
        <title>Collection of gut derived symbiotic bacterial strains cultured from healthy donors.</title>
        <authorList>
            <person name="Lin H."/>
            <person name="Kohout C."/>
            <person name="Waligurski E."/>
            <person name="Pamer E.G."/>
        </authorList>
    </citation>
    <scope>NUCLEOTIDE SEQUENCE</scope>
    <source>
        <strain evidence="7">DFI.6.55</strain>
    </source>
</reference>
<dbReference type="InterPro" id="IPR050367">
    <property type="entry name" value="APC_superfamily"/>
</dbReference>
<feature type="transmembrane region" description="Helical" evidence="6">
    <location>
        <begin position="221"/>
        <end position="248"/>
    </location>
</feature>
<keyword evidence="9" id="KW-1185">Reference proteome</keyword>
<dbReference type="Proteomes" id="UP000669239">
    <property type="component" value="Unassembled WGS sequence"/>
</dbReference>
<feature type="transmembrane region" description="Helical" evidence="6">
    <location>
        <begin position="117"/>
        <end position="140"/>
    </location>
</feature>
<feature type="transmembrane region" description="Helical" evidence="6">
    <location>
        <begin position="409"/>
        <end position="429"/>
    </location>
</feature>
<evidence type="ECO:0000256" key="4">
    <source>
        <dbReference type="ARBA" id="ARBA00022989"/>
    </source>
</evidence>
<evidence type="ECO:0000256" key="6">
    <source>
        <dbReference type="SAM" id="Phobius"/>
    </source>
</evidence>
<evidence type="ECO:0000313" key="9">
    <source>
        <dbReference type="Proteomes" id="UP000669239"/>
    </source>
</evidence>